<organism evidence="3 4">
    <name type="scientific">Plasmodium vivax</name>
    <name type="common">malaria parasite P. vivax</name>
    <dbReference type="NCBI Taxonomy" id="5855"/>
    <lineage>
        <taxon>Eukaryota</taxon>
        <taxon>Sar</taxon>
        <taxon>Alveolata</taxon>
        <taxon>Apicomplexa</taxon>
        <taxon>Aconoidasida</taxon>
        <taxon>Haemosporida</taxon>
        <taxon>Plasmodiidae</taxon>
        <taxon>Plasmodium</taxon>
        <taxon>Plasmodium (Plasmodium)</taxon>
    </lineage>
</organism>
<evidence type="ECO:0000256" key="2">
    <source>
        <dbReference type="SAM" id="SignalP"/>
    </source>
</evidence>
<proteinExistence type="predicted"/>
<feature type="signal peptide" evidence="2">
    <location>
        <begin position="1"/>
        <end position="17"/>
    </location>
</feature>
<dbReference type="AlphaFoldDB" id="A0A564ZTR5"/>
<evidence type="ECO:0000313" key="3">
    <source>
        <dbReference type="EMBL" id="VUZ95409.1"/>
    </source>
</evidence>
<dbReference type="VEuPathDB" id="PlasmoDB:PVP01_0826400"/>
<protein>
    <recommendedName>
        <fullName evidence="5">Zinc finger protein</fullName>
    </recommendedName>
</protein>
<feature type="region of interest" description="Disordered" evidence="1">
    <location>
        <begin position="350"/>
        <end position="382"/>
    </location>
</feature>
<feature type="region of interest" description="Disordered" evidence="1">
    <location>
        <begin position="37"/>
        <end position="87"/>
    </location>
</feature>
<feature type="chain" id="PRO_5022078116" description="Zinc finger protein" evidence="2">
    <location>
        <begin position="18"/>
        <end position="707"/>
    </location>
</feature>
<sequence length="707" mass="79174">MHVAKLLILFWSFFAHGRIRCVCRLMRDCRLFLSPAGGSESSLCGSRAKRGPPSRGSHGRGAQLSGGQSRGDPSKGRLNRVTTPKFGGVPVKRSPNEIYLFGGLKNVFGLLNWFGSGENEKFCEDVIAHLGDITKMKQLTRSHTSRSVMEGETMKRIFRHVLTSPISYRVLNCVSYLIRRYKVDRSKLCTLLNELSDEVKEMRDAENFLALHTFFLEDQSVALFSLMHVIDFFRSKRRLMEAQDSIRKKIYEQCVNDLIRKKVIKYKLFCERRGIPFLLGDALDKIRLSEKEEDVYFSYDREELSRVFIKRVSTERGRGLGGAELGESWGEGGPGGLSGHPAVEQVAEQADEHVAGRTADHTAGSTANHTADAASDADAQAEENENLMELKKTYQEMQSFNDSIVKYIESNQRLFYFDENEPQVRRRGGGEAERETPLEASTEASAEEDMEAVRKRIDSYIHEHTKSNNMTMEQFANEFVQQADLNFKAFLKGLRLGGADAGVAAGGVTAGGVTAGGVMESGVTSDGVTSDGDVANGGNATPAGAPRQNQLTTFKLKKLNEGDADDSGFHLTNEILYERLRVKMLYFLQKMEHLKFKYQHEIINERYPVEKNEKTVLDVLKFGYKIVVSPDVDNSLFQQNRHVHGGPSASGCADGVERDPHEGEAALRRRKHIYDFKCRECDYHIFSTGENQLAEEVAACPQCHARS</sequence>
<feature type="region of interest" description="Disordered" evidence="1">
    <location>
        <begin position="322"/>
        <end position="341"/>
    </location>
</feature>
<accession>A0A564ZTR5</accession>
<keyword evidence="2" id="KW-0732">Signal</keyword>
<name>A0A564ZTR5_PLAVI</name>
<gene>
    <name evidence="3" type="ORF">PVP01_0826400</name>
</gene>
<dbReference type="Proteomes" id="UP000220605">
    <property type="component" value="Chromosome 8"/>
</dbReference>
<dbReference type="VEuPathDB" id="PlasmoDB:PVX_119785"/>
<evidence type="ECO:0008006" key="5">
    <source>
        <dbReference type="Google" id="ProtNLM"/>
    </source>
</evidence>
<feature type="compositionally biased region" description="Low complexity" evidence="1">
    <location>
        <begin position="367"/>
        <end position="378"/>
    </location>
</feature>
<dbReference type="OrthoDB" id="377141at2759"/>
<evidence type="ECO:0000256" key="1">
    <source>
        <dbReference type="SAM" id="MobiDB-lite"/>
    </source>
</evidence>
<feature type="region of interest" description="Disordered" evidence="1">
    <location>
        <begin position="422"/>
        <end position="449"/>
    </location>
</feature>
<feature type="compositionally biased region" description="Gly residues" evidence="1">
    <location>
        <begin position="322"/>
        <end position="338"/>
    </location>
</feature>
<feature type="compositionally biased region" description="Basic and acidic residues" evidence="1">
    <location>
        <begin position="350"/>
        <end position="360"/>
    </location>
</feature>
<reference evidence="4" key="1">
    <citation type="submission" date="2016-07" db="EMBL/GenBank/DDBJ databases">
        <authorList>
            <consortium name="Pathogen Informatics"/>
        </authorList>
    </citation>
    <scope>NUCLEOTIDE SEQUENCE [LARGE SCALE GENOMIC DNA]</scope>
</reference>
<evidence type="ECO:0000313" key="4">
    <source>
        <dbReference type="Proteomes" id="UP000220605"/>
    </source>
</evidence>
<dbReference type="EMBL" id="LT635619">
    <property type="protein sequence ID" value="VUZ95409.1"/>
    <property type="molecule type" value="Genomic_DNA"/>
</dbReference>
<dbReference type="VEuPathDB" id="PlasmoDB:PVW1_080032100"/>
<dbReference type="VEuPathDB" id="PlasmoDB:PVPAM_080038800"/>
<feature type="compositionally biased region" description="Basic and acidic residues" evidence="1">
    <location>
        <begin position="422"/>
        <end position="437"/>
    </location>
</feature>